<organism evidence="3 4">
    <name type="scientific">Sesamum angolense</name>
    <dbReference type="NCBI Taxonomy" id="2727404"/>
    <lineage>
        <taxon>Eukaryota</taxon>
        <taxon>Viridiplantae</taxon>
        <taxon>Streptophyta</taxon>
        <taxon>Embryophyta</taxon>
        <taxon>Tracheophyta</taxon>
        <taxon>Spermatophyta</taxon>
        <taxon>Magnoliopsida</taxon>
        <taxon>eudicotyledons</taxon>
        <taxon>Gunneridae</taxon>
        <taxon>Pentapetalae</taxon>
        <taxon>asterids</taxon>
        <taxon>lamiids</taxon>
        <taxon>Lamiales</taxon>
        <taxon>Pedaliaceae</taxon>
        <taxon>Sesamum</taxon>
    </lineage>
</organism>
<feature type="domain" description="DUF8040" evidence="2">
    <location>
        <begin position="93"/>
        <end position="143"/>
    </location>
</feature>
<dbReference type="EMBL" id="JACGWL010000005">
    <property type="protein sequence ID" value="KAK4403028.1"/>
    <property type="molecule type" value="Genomic_DNA"/>
</dbReference>
<dbReference type="InterPro" id="IPR058353">
    <property type="entry name" value="DUF8040"/>
</dbReference>
<dbReference type="PANTHER" id="PTHR22930">
    <property type="match status" value="1"/>
</dbReference>
<dbReference type="AlphaFoldDB" id="A0AAE1X0K5"/>
<reference evidence="3" key="2">
    <citation type="journal article" date="2024" name="Plant">
        <title>Genomic evolution and insights into agronomic trait innovations of Sesamum species.</title>
        <authorList>
            <person name="Miao H."/>
            <person name="Wang L."/>
            <person name="Qu L."/>
            <person name="Liu H."/>
            <person name="Sun Y."/>
            <person name="Le M."/>
            <person name="Wang Q."/>
            <person name="Wei S."/>
            <person name="Zheng Y."/>
            <person name="Lin W."/>
            <person name="Duan Y."/>
            <person name="Cao H."/>
            <person name="Xiong S."/>
            <person name="Wang X."/>
            <person name="Wei L."/>
            <person name="Li C."/>
            <person name="Ma Q."/>
            <person name="Ju M."/>
            <person name="Zhao R."/>
            <person name="Li G."/>
            <person name="Mu C."/>
            <person name="Tian Q."/>
            <person name="Mei H."/>
            <person name="Zhang T."/>
            <person name="Gao T."/>
            <person name="Zhang H."/>
        </authorList>
    </citation>
    <scope>NUCLEOTIDE SEQUENCE</scope>
    <source>
        <strain evidence="3">K16</strain>
    </source>
</reference>
<dbReference type="PANTHER" id="PTHR22930:SF251">
    <property type="entry name" value="DDE TNP4 DOMAIN-CONTAINING PROTEIN"/>
    <property type="match status" value="1"/>
</dbReference>
<keyword evidence="4" id="KW-1185">Reference proteome</keyword>
<comment type="caution">
    <text evidence="3">The sequence shown here is derived from an EMBL/GenBank/DDBJ whole genome shotgun (WGS) entry which is preliminary data.</text>
</comment>
<dbReference type="InterPro" id="IPR045249">
    <property type="entry name" value="HARBI1-like"/>
</dbReference>
<dbReference type="Pfam" id="PF26138">
    <property type="entry name" value="DUF8040"/>
    <property type="match status" value="1"/>
</dbReference>
<evidence type="ECO:0000259" key="2">
    <source>
        <dbReference type="Pfam" id="PF26138"/>
    </source>
</evidence>
<gene>
    <name evidence="3" type="ORF">Sango_1043500</name>
</gene>
<feature type="region of interest" description="Disordered" evidence="1">
    <location>
        <begin position="507"/>
        <end position="537"/>
    </location>
</feature>
<evidence type="ECO:0000313" key="3">
    <source>
        <dbReference type="EMBL" id="KAK4403028.1"/>
    </source>
</evidence>
<evidence type="ECO:0000313" key="4">
    <source>
        <dbReference type="Proteomes" id="UP001289374"/>
    </source>
</evidence>
<dbReference type="Proteomes" id="UP001289374">
    <property type="component" value="Unassembled WGS sequence"/>
</dbReference>
<name>A0AAE1X0K5_9LAMI</name>
<reference evidence="3" key="1">
    <citation type="submission" date="2020-06" db="EMBL/GenBank/DDBJ databases">
        <authorList>
            <person name="Li T."/>
            <person name="Hu X."/>
            <person name="Zhang T."/>
            <person name="Song X."/>
            <person name="Zhang H."/>
            <person name="Dai N."/>
            <person name="Sheng W."/>
            <person name="Hou X."/>
            <person name="Wei L."/>
        </authorList>
    </citation>
    <scope>NUCLEOTIDE SEQUENCE</scope>
    <source>
        <strain evidence="3">K16</strain>
        <tissue evidence="3">Leaf</tissue>
    </source>
</reference>
<evidence type="ECO:0000256" key="1">
    <source>
        <dbReference type="SAM" id="MobiDB-lite"/>
    </source>
</evidence>
<feature type="compositionally biased region" description="Polar residues" evidence="1">
    <location>
        <begin position="507"/>
        <end position="522"/>
    </location>
</feature>
<feature type="region of interest" description="Disordered" evidence="1">
    <location>
        <begin position="1"/>
        <end position="20"/>
    </location>
</feature>
<sequence length="537" mass="61787">MDRLNESVQGKIDRSDPKATESIERCVDELTKFSNLPNIVFTTALECFHSHSTGTIFLRLNDENKLCWEVPRRTPQAKARGRQEPPELQEVTNLTSRVSSIEEVAFFMQTVGMHKWQRDNMERFQHSLETINRRFHRVLSALCAMAPELITRPSFTETHSMITNNPDFYPFFKDCIGAMDGTCGLKSISIAESAADARVLDHAVSHDNTFPFPPIDAGFTNYQCFLGPYRGTRYHLPEWRGQSRPYGTPQDMFNHEHSSYLLNHQVDIVFVRFVEYEIIVAKLMDEVVKCATYMAYRRYLESAGFPQDLHWTLNVEQRFMWMIVDNNTRAPMRDDALAETQMGHWARRLRRHFGYPYTHDQVREKFYELKRRFNQFHAITQLPGIFYDIETFVMVFPSELRPRALRYYPLASRYYQYPEPHYPSMLEVWGPIRFPGVPVEDQGAAQDNESINSLRSADAVEHVARGDGGPQMAHSTSLAARRSLDMGSKVGGIGSWTDYIRHFGVQSDQGAQTNSGGDSTARSCRPQGLPPRPRDGI</sequence>
<accession>A0AAE1X0K5</accession>
<proteinExistence type="predicted"/>
<protein>
    <recommendedName>
        <fullName evidence="2">DUF8040 domain-containing protein</fullName>
    </recommendedName>
</protein>